<proteinExistence type="predicted"/>
<gene>
    <name evidence="2" type="ORF">AQS70_12845</name>
</gene>
<organism evidence="2 3">
    <name type="scientific">Pseudomonas endophytica</name>
    <dbReference type="NCBI Taxonomy" id="1563157"/>
    <lineage>
        <taxon>Bacteria</taxon>
        <taxon>Pseudomonadati</taxon>
        <taxon>Pseudomonadota</taxon>
        <taxon>Gammaproteobacteria</taxon>
        <taxon>Pseudomonadales</taxon>
        <taxon>Pseudomonadaceae</taxon>
        <taxon>Pseudomonas</taxon>
    </lineage>
</organism>
<dbReference type="AlphaFoldDB" id="A0A0N8VSB5"/>
<feature type="coiled-coil region" evidence="1">
    <location>
        <begin position="61"/>
        <end position="88"/>
    </location>
</feature>
<evidence type="ECO:0000313" key="2">
    <source>
        <dbReference type="EMBL" id="KQB52860.1"/>
    </source>
</evidence>
<protein>
    <submittedName>
        <fullName evidence="2">Uncharacterized protein</fullName>
    </submittedName>
</protein>
<accession>A0A0N8VSB5</accession>
<keyword evidence="1" id="KW-0175">Coiled coil</keyword>
<comment type="caution">
    <text evidence="2">The sequence shown here is derived from an EMBL/GenBank/DDBJ whole genome shotgun (WGS) entry which is preliminary data.</text>
</comment>
<sequence>MELAQAQGISLDWLFSGQGAMFLQRSTVCVELSGRLSEQEVRMIMMFRTLKHSEQGDVYKVVKEKQKLHRLVRQVEELSARLESESARA</sequence>
<reference evidence="2 3" key="1">
    <citation type="submission" date="2015-10" db="EMBL/GenBank/DDBJ databases">
        <title>Pseudomonas helleri sp. nov. and Pseudomonas weihenstephanensis sp. nov., isolated from raw cows milk.</title>
        <authorList>
            <person name="Von Neubeck M."/>
            <person name="Huptas C."/>
            <person name="Wenning M."/>
            <person name="Scherer S."/>
        </authorList>
    </citation>
    <scope>NUCLEOTIDE SEQUENCE [LARGE SCALE GENOMIC DNA]</scope>
    <source>
        <strain evidence="2 3">BSTT44</strain>
    </source>
</reference>
<evidence type="ECO:0000256" key="1">
    <source>
        <dbReference type="SAM" id="Coils"/>
    </source>
</evidence>
<name>A0A0N8VSB5_9PSED</name>
<dbReference type="EMBL" id="LLWH01000183">
    <property type="protein sequence ID" value="KQB52860.1"/>
    <property type="molecule type" value="Genomic_DNA"/>
</dbReference>
<dbReference type="Proteomes" id="UP000050342">
    <property type="component" value="Unassembled WGS sequence"/>
</dbReference>
<keyword evidence="3" id="KW-1185">Reference proteome</keyword>
<evidence type="ECO:0000313" key="3">
    <source>
        <dbReference type="Proteomes" id="UP000050342"/>
    </source>
</evidence>